<reference evidence="7 8" key="1">
    <citation type="submission" date="2016-10" db="EMBL/GenBank/DDBJ databases">
        <authorList>
            <person name="Varghese N."/>
            <person name="Submissions S."/>
        </authorList>
    </citation>
    <scope>NUCLEOTIDE SEQUENCE [LARGE SCALE GENOMIC DNA]</scope>
    <source>
        <strain evidence="7 8">LMG 22274</strain>
    </source>
</reference>
<proteinExistence type="inferred from homology"/>
<dbReference type="GO" id="GO:0003677">
    <property type="term" value="F:DNA binding"/>
    <property type="evidence" value="ECO:0007669"/>
    <property type="project" value="UniProtKB-KW"/>
</dbReference>
<dbReference type="InterPro" id="IPR000847">
    <property type="entry name" value="LysR_HTH_N"/>
</dbReference>
<accession>A0AAQ1JWG7</accession>
<dbReference type="Gene3D" id="1.10.10.10">
    <property type="entry name" value="Winged helix-like DNA-binding domain superfamily/Winged helix DNA-binding domain"/>
    <property type="match status" value="1"/>
</dbReference>
<dbReference type="AlphaFoldDB" id="A0AAQ1JWG7"/>
<evidence type="ECO:0000256" key="2">
    <source>
        <dbReference type="ARBA" id="ARBA00023015"/>
    </source>
</evidence>
<dbReference type="PANTHER" id="PTHR30419:SF30">
    <property type="entry name" value="LYSR FAMILY TRANSCRIPTIONAL REGULATOR"/>
    <property type="match status" value="1"/>
</dbReference>
<evidence type="ECO:0000313" key="6">
    <source>
        <dbReference type="EMBL" id="PXX11801.1"/>
    </source>
</evidence>
<dbReference type="PANTHER" id="PTHR30419">
    <property type="entry name" value="HTH-TYPE TRANSCRIPTIONAL REGULATOR YBHD"/>
    <property type="match status" value="1"/>
</dbReference>
<evidence type="ECO:0000259" key="5">
    <source>
        <dbReference type="PROSITE" id="PS50931"/>
    </source>
</evidence>
<dbReference type="InterPro" id="IPR036390">
    <property type="entry name" value="WH_DNA-bd_sf"/>
</dbReference>
<dbReference type="SUPFAM" id="SSF46785">
    <property type="entry name" value="Winged helix' DNA-binding domain"/>
    <property type="match status" value="1"/>
</dbReference>
<keyword evidence="4" id="KW-0804">Transcription</keyword>
<evidence type="ECO:0000256" key="1">
    <source>
        <dbReference type="ARBA" id="ARBA00009437"/>
    </source>
</evidence>
<dbReference type="PROSITE" id="PS50931">
    <property type="entry name" value="HTH_LYSR"/>
    <property type="match status" value="1"/>
</dbReference>
<dbReference type="Gene3D" id="3.40.190.290">
    <property type="match status" value="1"/>
</dbReference>
<dbReference type="EMBL" id="QJJV01000018">
    <property type="protein sequence ID" value="PXX11801.1"/>
    <property type="molecule type" value="Genomic_DNA"/>
</dbReference>
<dbReference type="InterPro" id="IPR050950">
    <property type="entry name" value="HTH-type_LysR_regulators"/>
</dbReference>
<reference evidence="6 9" key="2">
    <citation type="submission" date="2018-05" db="EMBL/GenBank/DDBJ databases">
        <title>Genomic Encyclopedia of Type Strains, Phase IV (KMG-V): Genome sequencing to study the core and pangenomes of soil and plant-associated prokaryotes.</title>
        <authorList>
            <person name="Whitman W."/>
        </authorList>
    </citation>
    <scope>NUCLEOTIDE SEQUENCE [LARGE SCALE GENOMIC DNA]</scope>
    <source>
        <strain evidence="6 9">SIr-6563</strain>
    </source>
</reference>
<dbReference type="SUPFAM" id="SSF53850">
    <property type="entry name" value="Periplasmic binding protein-like II"/>
    <property type="match status" value="1"/>
</dbReference>
<evidence type="ECO:0000256" key="3">
    <source>
        <dbReference type="ARBA" id="ARBA00023125"/>
    </source>
</evidence>
<keyword evidence="9" id="KW-1185">Reference proteome</keyword>
<dbReference type="InterPro" id="IPR036388">
    <property type="entry name" value="WH-like_DNA-bd_sf"/>
</dbReference>
<dbReference type="InterPro" id="IPR005119">
    <property type="entry name" value="LysR_subst-bd"/>
</dbReference>
<sequence length="341" mass="37926">MTPLFRRQPYNGWPANQRYALGFSLMKFHQFRALVAMADTGSIRAAARALGISPAAATKAVRELEAEQQIALVTRNANGIAFTEAGQALLVHARAIVHQMSRAQDELDARRGRGGGKLAIGVTPWLALSFLPDAVTLFRARMPDMHLEFYEGLLNIVMPRLRDGSLDFSLGKPGPASLHTEFTQTPIFATESAVVVRKGHPLEETHSLRDLQDCEWLLNWDPASKEMIADDVFRRHGLPLPRTVHLAHSFIVAMGLIMHTDMASIFPWPLVETRVARENLRALSLQEEVDRTVVSVVARRGVPLSAAAECFLDCLKTAIRSGEASQDPERRRLYHSIELLI</sequence>
<evidence type="ECO:0000313" key="9">
    <source>
        <dbReference type="Proteomes" id="UP000247515"/>
    </source>
</evidence>
<gene>
    <name evidence="6" type="ORF">C7400_118122</name>
    <name evidence="7" type="ORF">SAMN05216550_115144</name>
</gene>
<organism evidence="7 8">
    <name type="scientific">Paraburkholderia tropica</name>
    <dbReference type="NCBI Taxonomy" id="92647"/>
    <lineage>
        <taxon>Bacteria</taxon>
        <taxon>Pseudomonadati</taxon>
        <taxon>Pseudomonadota</taxon>
        <taxon>Betaproteobacteria</taxon>
        <taxon>Burkholderiales</taxon>
        <taxon>Burkholderiaceae</taxon>
        <taxon>Paraburkholderia</taxon>
    </lineage>
</organism>
<dbReference type="EMBL" id="FNZM01000015">
    <property type="protein sequence ID" value="SEK06671.1"/>
    <property type="molecule type" value="Genomic_DNA"/>
</dbReference>
<comment type="similarity">
    <text evidence="1">Belongs to the LysR transcriptional regulatory family.</text>
</comment>
<dbReference type="Proteomes" id="UP000183529">
    <property type="component" value="Unassembled WGS sequence"/>
</dbReference>
<dbReference type="Pfam" id="PF03466">
    <property type="entry name" value="LysR_substrate"/>
    <property type="match status" value="1"/>
</dbReference>
<dbReference type="Proteomes" id="UP000247515">
    <property type="component" value="Unassembled WGS sequence"/>
</dbReference>
<protein>
    <submittedName>
        <fullName evidence="6">LysR family transcriptional regulator</fullName>
    </submittedName>
    <submittedName>
        <fullName evidence="7">Transcriptional regulator, LysR family</fullName>
    </submittedName>
</protein>
<keyword evidence="3" id="KW-0238">DNA-binding</keyword>
<evidence type="ECO:0000313" key="8">
    <source>
        <dbReference type="Proteomes" id="UP000183529"/>
    </source>
</evidence>
<feature type="domain" description="HTH lysR-type" evidence="5">
    <location>
        <begin position="26"/>
        <end position="83"/>
    </location>
</feature>
<evidence type="ECO:0000313" key="7">
    <source>
        <dbReference type="EMBL" id="SEK06671.1"/>
    </source>
</evidence>
<comment type="caution">
    <text evidence="7">The sequence shown here is derived from an EMBL/GenBank/DDBJ whole genome shotgun (WGS) entry which is preliminary data.</text>
</comment>
<dbReference type="Pfam" id="PF00126">
    <property type="entry name" value="HTH_1"/>
    <property type="match status" value="1"/>
</dbReference>
<dbReference type="GO" id="GO:0005829">
    <property type="term" value="C:cytosol"/>
    <property type="evidence" value="ECO:0007669"/>
    <property type="project" value="TreeGrafter"/>
</dbReference>
<name>A0AAQ1JWG7_9BURK</name>
<dbReference type="GO" id="GO:0003700">
    <property type="term" value="F:DNA-binding transcription factor activity"/>
    <property type="evidence" value="ECO:0007669"/>
    <property type="project" value="InterPro"/>
</dbReference>
<evidence type="ECO:0000256" key="4">
    <source>
        <dbReference type="ARBA" id="ARBA00023163"/>
    </source>
</evidence>
<keyword evidence="2" id="KW-0805">Transcription regulation</keyword>